<evidence type="ECO:0008006" key="3">
    <source>
        <dbReference type="Google" id="ProtNLM"/>
    </source>
</evidence>
<dbReference type="InterPro" id="IPR007263">
    <property type="entry name" value="DCC1-like"/>
</dbReference>
<accession>A0A5C5WLU2</accession>
<dbReference type="PANTHER" id="PTHR34290:SF2">
    <property type="entry name" value="OS04G0668800 PROTEIN"/>
    <property type="match status" value="1"/>
</dbReference>
<comment type="caution">
    <text evidence="1">The sequence shown here is derived from an EMBL/GenBank/DDBJ whole genome shotgun (WGS) entry which is preliminary data.</text>
</comment>
<gene>
    <name evidence="1" type="ORF">Pla22_36960</name>
</gene>
<organism evidence="1 2">
    <name type="scientific">Rubripirellula amarantea</name>
    <dbReference type="NCBI Taxonomy" id="2527999"/>
    <lineage>
        <taxon>Bacteria</taxon>
        <taxon>Pseudomonadati</taxon>
        <taxon>Planctomycetota</taxon>
        <taxon>Planctomycetia</taxon>
        <taxon>Pirellulales</taxon>
        <taxon>Pirellulaceae</taxon>
        <taxon>Rubripirellula</taxon>
    </lineage>
</organism>
<sequence length="71" mass="7970">MDEIHGRLPDGQWIIGVEVFRQLYSAVGLGPLVWPTRLPGISHALDFGYQVFAKNRLRLTGRCTKETCEVG</sequence>
<evidence type="ECO:0000313" key="1">
    <source>
        <dbReference type="EMBL" id="TWT50953.1"/>
    </source>
</evidence>
<dbReference type="PANTHER" id="PTHR34290">
    <property type="entry name" value="SI:CH73-390P7.2"/>
    <property type="match status" value="1"/>
</dbReference>
<dbReference type="EMBL" id="SJPI01000002">
    <property type="protein sequence ID" value="TWT50953.1"/>
    <property type="molecule type" value="Genomic_DNA"/>
</dbReference>
<protein>
    <recommendedName>
        <fullName evidence="3">DUF393 domain-containing protein</fullName>
    </recommendedName>
</protein>
<dbReference type="Proteomes" id="UP000316598">
    <property type="component" value="Unassembled WGS sequence"/>
</dbReference>
<dbReference type="InterPro" id="IPR044691">
    <property type="entry name" value="DCC1_Trx"/>
</dbReference>
<dbReference type="GO" id="GO:0015035">
    <property type="term" value="F:protein-disulfide reductase activity"/>
    <property type="evidence" value="ECO:0007669"/>
    <property type="project" value="InterPro"/>
</dbReference>
<dbReference type="AlphaFoldDB" id="A0A5C5WLU2"/>
<evidence type="ECO:0000313" key="2">
    <source>
        <dbReference type="Proteomes" id="UP000316598"/>
    </source>
</evidence>
<reference evidence="1 2" key="1">
    <citation type="submission" date="2019-02" db="EMBL/GenBank/DDBJ databases">
        <title>Deep-cultivation of Planctomycetes and their phenomic and genomic characterization uncovers novel biology.</title>
        <authorList>
            <person name="Wiegand S."/>
            <person name="Jogler M."/>
            <person name="Boedeker C."/>
            <person name="Pinto D."/>
            <person name="Vollmers J."/>
            <person name="Rivas-Marin E."/>
            <person name="Kohn T."/>
            <person name="Peeters S.H."/>
            <person name="Heuer A."/>
            <person name="Rast P."/>
            <person name="Oberbeckmann S."/>
            <person name="Bunk B."/>
            <person name="Jeske O."/>
            <person name="Meyerdierks A."/>
            <person name="Storesund J.E."/>
            <person name="Kallscheuer N."/>
            <person name="Luecker S."/>
            <person name="Lage O.M."/>
            <person name="Pohl T."/>
            <person name="Merkel B.J."/>
            <person name="Hornburger P."/>
            <person name="Mueller R.-W."/>
            <person name="Bruemmer F."/>
            <person name="Labrenz M."/>
            <person name="Spormann A.M."/>
            <person name="Op Den Camp H."/>
            <person name="Overmann J."/>
            <person name="Amann R."/>
            <person name="Jetten M.S.M."/>
            <person name="Mascher T."/>
            <person name="Medema M.H."/>
            <person name="Devos D.P."/>
            <person name="Kaster A.-K."/>
            <person name="Ovreas L."/>
            <person name="Rohde M."/>
            <person name="Galperin M.Y."/>
            <person name="Jogler C."/>
        </authorList>
    </citation>
    <scope>NUCLEOTIDE SEQUENCE [LARGE SCALE GENOMIC DNA]</scope>
    <source>
        <strain evidence="1 2">Pla22</strain>
    </source>
</reference>
<keyword evidence="2" id="KW-1185">Reference proteome</keyword>
<dbReference type="Pfam" id="PF04134">
    <property type="entry name" value="DCC1-like"/>
    <property type="match status" value="1"/>
</dbReference>
<proteinExistence type="predicted"/>
<name>A0A5C5WLU2_9BACT</name>